<keyword evidence="2" id="KW-1185">Reference proteome</keyword>
<dbReference type="EMBL" id="KN838553">
    <property type="protein sequence ID" value="KIK06418.1"/>
    <property type="molecule type" value="Genomic_DNA"/>
</dbReference>
<proteinExistence type="predicted"/>
<sequence>MHTNAYGTNRAIHHYNQAAVNLSQEICPPSPDNMAQNLSRTIPSFIVSSPSLQQFSALDLLIIQGAHSLMTPLFTPRYPEGRLRRAPSVRRRDILSRFTCRRATPELEAHGTFGRMKKIKVRSIRTLSPNESQTGFLHFAAIRGR</sequence>
<dbReference type="Proteomes" id="UP000054477">
    <property type="component" value="Unassembled WGS sequence"/>
</dbReference>
<accession>A0A0C9YE50</accession>
<name>A0A0C9YE50_9AGAR</name>
<reference evidence="2" key="2">
    <citation type="submission" date="2015-01" db="EMBL/GenBank/DDBJ databases">
        <title>Evolutionary Origins and Diversification of the Mycorrhizal Mutualists.</title>
        <authorList>
            <consortium name="DOE Joint Genome Institute"/>
            <consortium name="Mycorrhizal Genomics Consortium"/>
            <person name="Kohler A."/>
            <person name="Kuo A."/>
            <person name="Nagy L.G."/>
            <person name="Floudas D."/>
            <person name="Copeland A."/>
            <person name="Barry K.W."/>
            <person name="Cichocki N."/>
            <person name="Veneault-Fourrey C."/>
            <person name="LaButti K."/>
            <person name="Lindquist E.A."/>
            <person name="Lipzen A."/>
            <person name="Lundell T."/>
            <person name="Morin E."/>
            <person name="Murat C."/>
            <person name="Riley R."/>
            <person name="Ohm R."/>
            <person name="Sun H."/>
            <person name="Tunlid A."/>
            <person name="Henrissat B."/>
            <person name="Grigoriev I.V."/>
            <person name="Hibbett D.S."/>
            <person name="Martin F."/>
        </authorList>
    </citation>
    <scope>NUCLEOTIDE SEQUENCE [LARGE SCALE GENOMIC DNA]</scope>
    <source>
        <strain evidence="2">LaAM-08-1</strain>
    </source>
</reference>
<organism evidence="1 2">
    <name type="scientific">Laccaria amethystina LaAM-08-1</name>
    <dbReference type="NCBI Taxonomy" id="1095629"/>
    <lineage>
        <taxon>Eukaryota</taxon>
        <taxon>Fungi</taxon>
        <taxon>Dikarya</taxon>
        <taxon>Basidiomycota</taxon>
        <taxon>Agaricomycotina</taxon>
        <taxon>Agaricomycetes</taxon>
        <taxon>Agaricomycetidae</taxon>
        <taxon>Agaricales</taxon>
        <taxon>Agaricineae</taxon>
        <taxon>Hydnangiaceae</taxon>
        <taxon>Laccaria</taxon>
    </lineage>
</organism>
<dbReference type="HOGENOM" id="CLU_1787148_0_0_1"/>
<dbReference type="AlphaFoldDB" id="A0A0C9YE50"/>
<protein>
    <submittedName>
        <fullName evidence="1">Uncharacterized protein</fullName>
    </submittedName>
</protein>
<evidence type="ECO:0000313" key="1">
    <source>
        <dbReference type="EMBL" id="KIK06418.1"/>
    </source>
</evidence>
<evidence type="ECO:0000313" key="2">
    <source>
        <dbReference type="Proteomes" id="UP000054477"/>
    </source>
</evidence>
<reference evidence="1 2" key="1">
    <citation type="submission" date="2014-04" db="EMBL/GenBank/DDBJ databases">
        <authorList>
            <consortium name="DOE Joint Genome Institute"/>
            <person name="Kuo A."/>
            <person name="Kohler A."/>
            <person name="Nagy L.G."/>
            <person name="Floudas D."/>
            <person name="Copeland A."/>
            <person name="Barry K.W."/>
            <person name="Cichocki N."/>
            <person name="Veneault-Fourrey C."/>
            <person name="LaButti K."/>
            <person name="Lindquist E.A."/>
            <person name="Lipzen A."/>
            <person name="Lundell T."/>
            <person name="Morin E."/>
            <person name="Murat C."/>
            <person name="Sun H."/>
            <person name="Tunlid A."/>
            <person name="Henrissat B."/>
            <person name="Grigoriev I.V."/>
            <person name="Hibbett D.S."/>
            <person name="Martin F."/>
            <person name="Nordberg H.P."/>
            <person name="Cantor M.N."/>
            <person name="Hua S.X."/>
        </authorList>
    </citation>
    <scope>NUCLEOTIDE SEQUENCE [LARGE SCALE GENOMIC DNA]</scope>
    <source>
        <strain evidence="1 2">LaAM-08-1</strain>
    </source>
</reference>
<gene>
    <name evidence="1" type="ORF">K443DRAFT_279823</name>
</gene>